<protein>
    <submittedName>
        <fullName evidence="2">Uncharacterized protein</fullName>
    </submittedName>
</protein>
<evidence type="ECO:0000256" key="1">
    <source>
        <dbReference type="SAM" id="MobiDB-lite"/>
    </source>
</evidence>
<gene>
    <name evidence="2" type="ORF">ARMOST_21741</name>
</gene>
<dbReference type="Proteomes" id="UP000219338">
    <property type="component" value="Unassembled WGS sequence"/>
</dbReference>
<organism evidence="2 3">
    <name type="scientific">Armillaria ostoyae</name>
    <name type="common">Armillaria root rot fungus</name>
    <dbReference type="NCBI Taxonomy" id="47428"/>
    <lineage>
        <taxon>Eukaryota</taxon>
        <taxon>Fungi</taxon>
        <taxon>Dikarya</taxon>
        <taxon>Basidiomycota</taxon>
        <taxon>Agaricomycotina</taxon>
        <taxon>Agaricomycetes</taxon>
        <taxon>Agaricomycetidae</taxon>
        <taxon>Agaricales</taxon>
        <taxon>Marasmiineae</taxon>
        <taxon>Physalacriaceae</taxon>
        <taxon>Armillaria</taxon>
    </lineage>
</organism>
<name>A0A284SB04_ARMOS</name>
<evidence type="ECO:0000313" key="3">
    <source>
        <dbReference type="Proteomes" id="UP000219338"/>
    </source>
</evidence>
<accession>A0A284SB04</accession>
<proteinExistence type="predicted"/>
<reference evidence="3" key="1">
    <citation type="journal article" date="2017" name="Nat. Ecol. Evol.">
        <title>Genome expansion and lineage-specific genetic innovations in the forest pathogenic fungi Armillaria.</title>
        <authorList>
            <person name="Sipos G."/>
            <person name="Prasanna A.N."/>
            <person name="Walter M.C."/>
            <person name="O'Connor E."/>
            <person name="Balint B."/>
            <person name="Krizsan K."/>
            <person name="Kiss B."/>
            <person name="Hess J."/>
            <person name="Varga T."/>
            <person name="Slot J."/>
            <person name="Riley R."/>
            <person name="Boka B."/>
            <person name="Rigling D."/>
            <person name="Barry K."/>
            <person name="Lee J."/>
            <person name="Mihaltcheva S."/>
            <person name="LaButti K."/>
            <person name="Lipzen A."/>
            <person name="Waldron R."/>
            <person name="Moloney N.M."/>
            <person name="Sperisen C."/>
            <person name="Kredics L."/>
            <person name="Vagvoelgyi C."/>
            <person name="Patrignani A."/>
            <person name="Fitzpatrick D."/>
            <person name="Nagy I."/>
            <person name="Doyle S."/>
            <person name="Anderson J.B."/>
            <person name="Grigoriev I.V."/>
            <person name="Gueldener U."/>
            <person name="Muensterkoetter M."/>
            <person name="Nagy L.G."/>
        </authorList>
    </citation>
    <scope>NUCLEOTIDE SEQUENCE [LARGE SCALE GENOMIC DNA]</scope>
    <source>
        <strain evidence="3">C18/9</strain>
    </source>
</reference>
<evidence type="ECO:0000313" key="2">
    <source>
        <dbReference type="EMBL" id="SJL18165.1"/>
    </source>
</evidence>
<sequence>MPMVSEPAWVSLLFEPNCHFCVKVTNHLSQRGSSAPSHLRLKGPDHPRNSGLSTYSTFISKAFQGQ</sequence>
<keyword evidence="3" id="KW-1185">Reference proteome</keyword>
<dbReference type="AlphaFoldDB" id="A0A284SB04"/>
<feature type="region of interest" description="Disordered" evidence="1">
    <location>
        <begin position="30"/>
        <end position="53"/>
    </location>
</feature>
<dbReference type="EMBL" id="FUEG01000054">
    <property type="protein sequence ID" value="SJL18165.1"/>
    <property type="molecule type" value="Genomic_DNA"/>
</dbReference>